<name>A0AAN7CWF6_9PEZI</name>
<reference evidence="12" key="1">
    <citation type="journal article" date="2023" name="Mol. Phylogenet. Evol.">
        <title>Genome-scale phylogeny and comparative genomics of the fungal order Sordariales.</title>
        <authorList>
            <person name="Hensen N."/>
            <person name="Bonometti L."/>
            <person name="Westerberg I."/>
            <person name="Brannstrom I.O."/>
            <person name="Guillou S."/>
            <person name="Cros-Aarteil S."/>
            <person name="Calhoun S."/>
            <person name="Haridas S."/>
            <person name="Kuo A."/>
            <person name="Mondo S."/>
            <person name="Pangilinan J."/>
            <person name="Riley R."/>
            <person name="LaButti K."/>
            <person name="Andreopoulos B."/>
            <person name="Lipzen A."/>
            <person name="Chen C."/>
            <person name="Yan M."/>
            <person name="Daum C."/>
            <person name="Ng V."/>
            <person name="Clum A."/>
            <person name="Steindorff A."/>
            <person name="Ohm R.A."/>
            <person name="Martin F."/>
            <person name="Silar P."/>
            <person name="Natvig D.O."/>
            <person name="Lalanne C."/>
            <person name="Gautier V."/>
            <person name="Ament-Velasquez S.L."/>
            <person name="Kruys A."/>
            <person name="Hutchinson M.I."/>
            <person name="Powell A.J."/>
            <person name="Barry K."/>
            <person name="Miller A.N."/>
            <person name="Grigoriev I.V."/>
            <person name="Debuchy R."/>
            <person name="Gladieux P."/>
            <person name="Hiltunen Thoren M."/>
            <person name="Johannesson H."/>
        </authorList>
    </citation>
    <scope>NUCLEOTIDE SEQUENCE</scope>
    <source>
        <strain evidence="12">CBS 359.72</strain>
    </source>
</reference>
<evidence type="ECO:0000256" key="7">
    <source>
        <dbReference type="PIRSR" id="PIRSR630616-2"/>
    </source>
</evidence>
<evidence type="ECO:0000256" key="5">
    <source>
        <dbReference type="ARBA" id="ARBA00022840"/>
    </source>
</evidence>
<dbReference type="InterPro" id="IPR000719">
    <property type="entry name" value="Prot_kinase_dom"/>
</dbReference>
<evidence type="ECO:0000256" key="2">
    <source>
        <dbReference type="ARBA" id="ARBA00022679"/>
    </source>
</evidence>
<dbReference type="Gene3D" id="1.10.510.10">
    <property type="entry name" value="Transferase(Phosphotransferase) domain 1"/>
    <property type="match status" value="1"/>
</dbReference>
<comment type="similarity">
    <text evidence="10">Belongs to the protein kinase superfamily.</text>
</comment>
<accession>A0AAN7CWF6</accession>
<feature type="active site" description="Proton acceptor" evidence="6">
    <location>
        <position position="122"/>
    </location>
</feature>
<dbReference type="InterPro" id="IPR017441">
    <property type="entry name" value="Protein_kinase_ATP_BS"/>
</dbReference>
<feature type="binding site" evidence="7">
    <location>
        <begin position="77"/>
        <end position="79"/>
    </location>
    <ligand>
        <name>ATP</name>
        <dbReference type="ChEBI" id="CHEBI:30616"/>
    </ligand>
</feature>
<dbReference type="AlphaFoldDB" id="A0AAN7CWF6"/>
<dbReference type="EMBL" id="MU857638">
    <property type="protein sequence ID" value="KAK4248412.1"/>
    <property type="molecule type" value="Genomic_DNA"/>
</dbReference>
<proteinExistence type="inferred from homology"/>
<evidence type="ECO:0000256" key="8">
    <source>
        <dbReference type="PIRSR" id="PIRSR630616-3"/>
    </source>
</evidence>
<dbReference type="PROSITE" id="PS00108">
    <property type="entry name" value="PROTEIN_KINASE_ST"/>
    <property type="match status" value="1"/>
</dbReference>
<comment type="caution">
    <text evidence="12">The sequence shown here is derived from an EMBL/GenBank/DDBJ whole genome shotgun (WGS) entry which is preliminary data.</text>
</comment>
<feature type="cross-link" description="Glycyl lysine isopeptide (Lys-Gly) (interchain with G-Cter in SUMO2)" evidence="8">
    <location>
        <position position="124"/>
    </location>
</feature>
<feature type="non-terminal residue" evidence="12">
    <location>
        <position position="1"/>
    </location>
</feature>
<dbReference type="PANTHER" id="PTHR24350">
    <property type="entry name" value="SERINE/THREONINE-PROTEIN KINASE IAL-RELATED"/>
    <property type="match status" value="1"/>
</dbReference>
<evidence type="ECO:0000259" key="11">
    <source>
        <dbReference type="PROSITE" id="PS50011"/>
    </source>
</evidence>
<dbReference type="Pfam" id="PF00069">
    <property type="entry name" value="Pkinase"/>
    <property type="match status" value="1"/>
</dbReference>
<evidence type="ECO:0000256" key="4">
    <source>
        <dbReference type="ARBA" id="ARBA00022777"/>
    </source>
</evidence>
<keyword evidence="13" id="KW-1185">Reference proteome</keyword>
<dbReference type="SUPFAM" id="SSF56112">
    <property type="entry name" value="Protein kinase-like (PK-like)"/>
    <property type="match status" value="1"/>
</dbReference>
<dbReference type="InterPro" id="IPR008271">
    <property type="entry name" value="Ser/Thr_kinase_AS"/>
</dbReference>
<dbReference type="PROSITE" id="PS50011">
    <property type="entry name" value="PROTEIN_KINASE_DOM"/>
    <property type="match status" value="1"/>
</dbReference>
<keyword evidence="4 12" id="KW-0418">Kinase</keyword>
<feature type="binding site" evidence="7">
    <location>
        <position position="144"/>
    </location>
    <ligand>
        <name>ATP</name>
        <dbReference type="ChEBI" id="CHEBI:30616"/>
    </ligand>
</feature>
<dbReference type="InterPro" id="IPR030616">
    <property type="entry name" value="Aur-like"/>
</dbReference>
<protein>
    <submittedName>
        <fullName evidence="12">Kinase-like domain-containing protein</fullName>
    </submittedName>
</protein>
<evidence type="ECO:0000256" key="10">
    <source>
        <dbReference type="RuleBase" id="RU000304"/>
    </source>
</evidence>
<keyword evidence="1 10" id="KW-0723">Serine/threonine-protein kinase</keyword>
<evidence type="ECO:0000313" key="12">
    <source>
        <dbReference type="EMBL" id="KAK4248412.1"/>
    </source>
</evidence>
<dbReference type="Proteomes" id="UP001303647">
    <property type="component" value="Unassembled WGS sequence"/>
</dbReference>
<dbReference type="GO" id="GO:0004674">
    <property type="term" value="F:protein serine/threonine kinase activity"/>
    <property type="evidence" value="ECO:0007669"/>
    <property type="project" value="UniProtKB-KW"/>
</dbReference>
<keyword evidence="2" id="KW-0808">Transferase</keyword>
<dbReference type="PROSITE" id="PS00107">
    <property type="entry name" value="PROTEIN_KINASE_ATP"/>
    <property type="match status" value="1"/>
</dbReference>
<keyword evidence="5 7" id="KW-0067">ATP-binding</keyword>
<dbReference type="InterPro" id="IPR011009">
    <property type="entry name" value="Kinase-like_dom_sf"/>
</dbReference>
<evidence type="ECO:0000256" key="3">
    <source>
        <dbReference type="ARBA" id="ARBA00022741"/>
    </source>
</evidence>
<feature type="binding site" evidence="7 9">
    <location>
        <position position="27"/>
    </location>
    <ligand>
        <name>ATP</name>
        <dbReference type="ChEBI" id="CHEBI:30616"/>
    </ligand>
</feature>
<keyword evidence="3 7" id="KW-0547">Nucleotide-binding</keyword>
<evidence type="ECO:0000256" key="6">
    <source>
        <dbReference type="PIRSR" id="PIRSR630616-1"/>
    </source>
</evidence>
<feature type="binding site" evidence="7">
    <location>
        <begin position="126"/>
        <end position="127"/>
    </location>
    <ligand>
        <name>ATP</name>
        <dbReference type="ChEBI" id="CHEBI:30616"/>
    </ligand>
</feature>
<feature type="domain" description="Protein kinase" evidence="11">
    <location>
        <begin position="1"/>
        <end position="168"/>
    </location>
</feature>
<sequence length="168" mass="18968">DRTIGDGGHAVVFLATETETGKHVVCKIHDISRHSRTSKEVERIRQEATLLSTLDHPNILAIKAAFEAEQTIYVMTELATGGDLFSLLLRYQRLDEWVTRSIIRQVLRGVAYIHSKGVVHRDIKPENILCGVTPQVPYRIMLSDFGDSGIQSLRRLKSTVGTRFYRPP</sequence>
<dbReference type="GO" id="GO:0005524">
    <property type="term" value="F:ATP binding"/>
    <property type="evidence" value="ECO:0007669"/>
    <property type="project" value="UniProtKB-UniRule"/>
</dbReference>
<evidence type="ECO:0000256" key="9">
    <source>
        <dbReference type="PROSITE-ProRule" id="PRU10141"/>
    </source>
</evidence>
<dbReference type="SMART" id="SM00220">
    <property type="entry name" value="S_TKc"/>
    <property type="match status" value="1"/>
</dbReference>
<evidence type="ECO:0000256" key="1">
    <source>
        <dbReference type="ARBA" id="ARBA00022527"/>
    </source>
</evidence>
<organism evidence="12 13">
    <name type="scientific">Corynascus novoguineensis</name>
    <dbReference type="NCBI Taxonomy" id="1126955"/>
    <lineage>
        <taxon>Eukaryota</taxon>
        <taxon>Fungi</taxon>
        <taxon>Dikarya</taxon>
        <taxon>Ascomycota</taxon>
        <taxon>Pezizomycotina</taxon>
        <taxon>Sordariomycetes</taxon>
        <taxon>Sordariomycetidae</taxon>
        <taxon>Sordariales</taxon>
        <taxon>Chaetomiaceae</taxon>
        <taxon>Corynascus</taxon>
    </lineage>
</organism>
<evidence type="ECO:0000313" key="13">
    <source>
        <dbReference type="Proteomes" id="UP001303647"/>
    </source>
</evidence>
<gene>
    <name evidence="12" type="ORF">C7999DRAFT_13632</name>
</gene>
<reference evidence="12" key="2">
    <citation type="submission" date="2023-05" db="EMBL/GenBank/DDBJ databases">
        <authorList>
            <consortium name="Lawrence Berkeley National Laboratory"/>
            <person name="Steindorff A."/>
            <person name="Hensen N."/>
            <person name="Bonometti L."/>
            <person name="Westerberg I."/>
            <person name="Brannstrom I.O."/>
            <person name="Guillou S."/>
            <person name="Cros-Aarteil S."/>
            <person name="Calhoun S."/>
            <person name="Haridas S."/>
            <person name="Kuo A."/>
            <person name="Mondo S."/>
            <person name="Pangilinan J."/>
            <person name="Riley R."/>
            <person name="Labutti K."/>
            <person name="Andreopoulos B."/>
            <person name="Lipzen A."/>
            <person name="Chen C."/>
            <person name="Yanf M."/>
            <person name="Daum C."/>
            <person name="Ng V."/>
            <person name="Clum A."/>
            <person name="Ohm R."/>
            <person name="Martin F."/>
            <person name="Silar P."/>
            <person name="Natvig D."/>
            <person name="Lalanne C."/>
            <person name="Gautier V."/>
            <person name="Ament-Velasquez S.L."/>
            <person name="Kruys A."/>
            <person name="Hutchinson M.I."/>
            <person name="Powell A.J."/>
            <person name="Barry K."/>
            <person name="Miller A.N."/>
            <person name="Grigoriev I.V."/>
            <person name="Debuchy R."/>
            <person name="Gladieux P."/>
            <person name="Thoren M.H."/>
            <person name="Johannesson H."/>
        </authorList>
    </citation>
    <scope>NUCLEOTIDE SEQUENCE</scope>
    <source>
        <strain evidence="12">CBS 359.72</strain>
    </source>
</reference>